<dbReference type="GO" id="GO:0061603">
    <property type="term" value="F:molybdenum cofactor guanylyltransferase activity"/>
    <property type="evidence" value="ECO:0007669"/>
    <property type="project" value="UniProtKB-EC"/>
</dbReference>
<accession>A0ABT9Z3V5</accession>
<dbReference type="HAMAP" id="MF_00316">
    <property type="entry name" value="MobA"/>
    <property type="match status" value="1"/>
</dbReference>
<dbReference type="Gene3D" id="3.90.550.10">
    <property type="entry name" value="Spore Coat Polysaccharide Biosynthesis Protein SpsA, Chain A"/>
    <property type="match status" value="1"/>
</dbReference>
<feature type="binding site" evidence="8">
    <location>
        <position position="69"/>
    </location>
    <ligand>
        <name>GTP</name>
        <dbReference type="ChEBI" id="CHEBI:37565"/>
    </ligand>
</feature>
<comment type="subcellular location">
    <subcellularLocation>
        <location evidence="8">Cytoplasm</location>
    </subcellularLocation>
</comment>
<evidence type="ECO:0000256" key="8">
    <source>
        <dbReference type="HAMAP-Rule" id="MF_00316"/>
    </source>
</evidence>
<evidence type="ECO:0000256" key="6">
    <source>
        <dbReference type="ARBA" id="ARBA00023134"/>
    </source>
</evidence>
<comment type="domain">
    <text evidence="8">The N-terminal domain determines nucleotide recognition and specific binding, while the C-terminal domain determines the specific binding to the target protein.</text>
</comment>
<keyword evidence="11" id="KW-1185">Reference proteome</keyword>
<evidence type="ECO:0000256" key="1">
    <source>
        <dbReference type="ARBA" id="ARBA00022490"/>
    </source>
</evidence>
<keyword evidence="10" id="KW-0548">Nucleotidyltransferase</keyword>
<dbReference type="SUPFAM" id="SSF53448">
    <property type="entry name" value="Nucleotide-diphospho-sugar transferases"/>
    <property type="match status" value="1"/>
</dbReference>
<dbReference type="Proteomes" id="UP001232245">
    <property type="component" value="Unassembled WGS sequence"/>
</dbReference>
<keyword evidence="1 8" id="KW-0963">Cytoplasm</keyword>
<evidence type="ECO:0000313" key="10">
    <source>
        <dbReference type="EMBL" id="MDQ0226943.1"/>
    </source>
</evidence>
<gene>
    <name evidence="8" type="primary">mobA</name>
    <name evidence="10" type="ORF">J2S02_003288</name>
</gene>
<keyword evidence="3 8" id="KW-0479">Metal-binding</keyword>
<keyword evidence="5 8" id="KW-0460">Magnesium</keyword>
<comment type="caution">
    <text evidence="8">Lacks conserved residue(s) required for the propagation of feature annotation.</text>
</comment>
<dbReference type="PANTHER" id="PTHR19136:SF81">
    <property type="entry name" value="MOLYBDENUM COFACTOR GUANYLYLTRANSFERASE"/>
    <property type="match status" value="1"/>
</dbReference>
<feature type="binding site" evidence="8">
    <location>
        <begin position="9"/>
        <end position="11"/>
    </location>
    <ligand>
        <name>GTP</name>
        <dbReference type="ChEBI" id="CHEBI:37565"/>
    </ligand>
</feature>
<evidence type="ECO:0000256" key="4">
    <source>
        <dbReference type="ARBA" id="ARBA00022741"/>
    </source>
</evidence>
<feature type="binding site" evidence="8">
    <location>
        <position position="21"/>
    </location>
    <ligand>
        <name>GTP</name>
        <dbReference type="ChEBI" id="CHEBI:37565"/>
    </ligand>
</feature>
<proteinExistence type="inferred from homology"/>
<dbReference type="InterPro" id="IPR013482">
    <property type="entry name" value="Molybde_CF_guanTrfase"/>
</dbReference>
<evidence type="ECO:0000256" key="2">
    <source>
        <dbReference type="ARBA" id="ARBA00022679"/>
    </source>
</evidence>
<evidence type="ECO:0000313" key="11">
    <source>
        <dbReference type="Proteomes" id="UP001232245"/>
    </source>
</evidence>
<protein>
    <recommendedName>
        <fullName evidence="8">Probable molybdenum cofactor guanylyltransferase</fullName>
        <shortName evidence="8">MoCo guanylyltransferase</shortName>
        <ecNumber evidence="8">2.7.7.77</ecNumber>
    </recommendedName>
    <alternativeName>
        <fullName evidence="8">GTP:molybdopterin guanylyltransferase</fullName>
    </alternativeName>
    <alternativeName>
        <fullName evidence="8">Mo-MPT guanylyltransferase</fullName>
    </alternativeName>
    <alternativeName>
        <fullName evidence="8">Molybdopterin guanylyltransferase</fullName>
    </alternativeName>
    <alternativeName>
        <fullName evidence="8">Molybdopterin-guanine dinucleotide synthase</fullName>
        <shortName evidence="8">MGD synthase</shortName>
    </alternativeName>
</protein>
<sequence>MENMIGVLLAGGRSQRFGQPKAFAQFEGKCFWEHSIDAMKEVTNKQIIISHPDIVHFFEETSRNEILMDDIHVRGKGPLAGIYTAMKYEKAEWYMILSCDIPLINKKIIRCLVDAREQGTLAIIPKINNRIHPLVGVYHYSTFEYIDEALQKERYKMMSLLEKINVKYLSDNFILANQDAFCNINSQEDYIALQNSDTIKEL</sequence>
<keyword evidence="6 8" id="KW-0342">GTP-binding</keyword>
<comment type="caution">
    <text evidence="10">The sequence shown here is derived from an EMBL/GenBank/DDBJ whole genome shotgun (WGS) entry which is preliminary data.</text>
</comment>
<evidence type="ECO:0000256" key="7">
    <source>
        <dbReference type="ARBA" id="ARBA00023150"/>
    </source>
</evidence>
<keyword evidence="2 8" id="KW-0808">Transferase</keyword>
<dbReference type="EC" id="2.7.7.77" evidence="8"/>
<keyword evidence="7 8" id="KW-0501">Molybdenum cofactor biosynthesis</keyword>
<evidence type="ECO:0000259" key="9">
    <source>
        <dbReference type="Pfam" id="PF12804"/>
    </source>
</evidence>
<organism evidence="10 11">
    <name type="scientific">Metabacillus niabensis</name>
    <dbReference type="NCBI Taxonomy" id="324854"/>
    <lineage>
        <taxon>Bacteria</taxon>
        <taxon>Bacillati</taxon>
        <taxon>Bacillota</taxon>
        <taxon>Bacilli</taxon>
        <taxon>Bacillales</taxon>
        <taxon>Bacillaceae</taxon>
        <taxon>Metabacillus</taxon>
    </lineage>
</organism>
<feature type="domain" description="MobA-like NTP transferase" evidence="9">
    <location>
        <begin position="6"/>
        <end position="162"/>
    </location>
</feature>
<dbReference type="EMBL" id="JAUSTZ010000007">
    <property type="protein sequence ID" value="MDQ0226943.1"/>
    <property type="molecule type" value="Genomic_DNA"/>
</dbReference>
<comment type="catalytic activity">
    <reaction evidence="8">
        <text>Mo-molybdopterin + GTP + H(+) = Mo-molybdopterin guanine dinucleotide + diphosphate</text>
        <dbReference type="Rhea" id="RHEA:34243"/>
        <dbReference type="ChEBI" id="CHEBI:15378"/>
        <dbReference type="ChEBI" id="CHEBI:33019"/>
        <dbReference type="ChEBI" id="CHEBI:37565"/>
        <dbReference type="ChEBI" id="CHEBI:71302"/>
        <dbReference type="ChEBI" id="CHEBI:71310"/>
        <dbReference type="EC" id="2.7.7.77"/>
    </reaction>
</comment>
<feature type="binding site" evidence="8">
    <location>
        <position position="100"/>
    </location>
    <ligand>
        <name>GTP</name>
        <dbReference type="ChEBI" id="CHEBI:37565"/>
    </ligand>
</feature>
<evidence type="ECO:0000256" key="3">
    <source>
        <dbReference type="ARBA" id="ARBA00022723"/>
    </source>
</evidence>
<evidence type="ECO:0000256" key="5">
    <source>
        <dbReference type="ARBA" id="ARBA00022842"/>
    </source>
</evidence>
<comment type="cofactor">
    <cofactor evidence="8">
        <name>Mg(2+)</name>
        <dbReference type="ChEBI" id="CHEBI:18420"/>
    </cofactor>
</comment>
<dbReference type="InterPro" id="IPR025877">
    <property type="entry name" value="MobA-like_NTP_Trfase"/>
</dbReference>
<dbReference type="Pfam" id="PF12804">
    <property type="entry name" value="NTP_transf_3"/>
    <property type="match status" value="1"/>
</dbReference>
<name>A0ABT9Z3V5_9BACI</name>
<dbReference type="InterPro" id="IPR029044">
    <property type="entry name" value="Nucleotide-diphossugar_trans"/>
</dbReference>
<comment type="function">
    <text evidence="8">Transfers a GMP moiety from GTP to Mo-molybdopterin (Mo-MPT) cofactor (Moco or molybdenum cofactor) to form Mo-molybdopterin guanine dinucleotide (Mo-MGD) cofactor.</text>
</comment>
<comment type="similarity">
    <text evidence="8">Belongs to the MobA family.</text>
</comment>
<dbReference type="CDD" id="cd02503">
    <property type="entry name" value="MobA"/>
    <property type="match status" value="1"/>
</dbReference>
<feature type="binding site" evidence="8">
    <location>
        <position position="100"/>
    </location>
    <ligand>
        <name>Mg(2+)</name>
        <dbReference type="ChEBI" id="CHEBI:18420"/>
    </ligand>
</feature>
<reference evidence="10 11" key="1">
    <citation type="submission" date="2023-07" db="EMBL/GenBank/DDBJ databases">
        <title>Genomic Encyclopedia of Type Strains, Phase IV (KMG-IV): sequencing the most valuable type-strain genomes for metagenomic binning, comparative biology and taxonomic classification.</title>
        <authorList>
            <person name="Goeker M."/>
        </authorList>
    </citation>
    <scope>NUCLEOTIDE SEQUENCE [LARGE SCALE GENOMIC DNA]</scope>
    <source>
        <strain evidence="10 11">DSM 17723</strain>
    </source>
</reference>
<dbReference type="PANTHER" id="PTHR19136">
    <property type="entry name" value="MOLYBDENUM COFACTOR GUANYLYLTRANSFERASE"/>
    <property type="match status" value="1"/>
</dbReference>
<keyword evidence="4 8" id="KW-0547">Nucleotide-binding</keyword>